<dbReference type="EMBL" id="RHIB01000001">
    <property type="protein sequence ID" value="RNA68797.1"/>
    <property type="molecule type" value="Genomic_DNA"/>
</dbReference>
<dbReference type="SUPFAM" id="SSF47413">
    <property type="entry name" value="lambda repressor-like DNA-binding domains"/>
    <property type="match status" value="1"/>
</dbReference>
<dbReference type="InterPro" id="IPR001387">
    <property type="entry name" value="Cro/C1-type_HTH"/>
</dbReference>
<dbReference type="PROSITE" id="PS50943">
    <property type="entry name" value="HTH_CROC1"/>
    <property type="match status" value="1"/>
</dbReference>
<proteinExistence type="predicted"/>
<comment type="caution">
    <text evidence="2">The sequence shown here is derived from an EMBL/GenBank/DDBJ whole genome shotgun (WGS) entry which is preliminary data.</text>
</comment>
<dbReference type="RefSeq" id="WP_122896322.1">
    <property type="nucleotide sequence ID" value="NZ_RHIB01000001.1"/>
</dbReference>
<name>A0A3M7TTE9_9BACI</name>
<reference evidence="2 3" key="1">
    <citation type="submission" date="2018-10" db="EMBL/GenBank/DDBJ databases">
        <title>Bacillus Keqinensis sp. nov., a moderately halophilic bacterium isolated from a saline-alkaline lake.</title>
        <authorList>
            <person name="Wang H."/>
        </authorList>
    </citation>
    <scope>NUCLEOTIDE SEQUENCE [LARGE SCALE GENOMIC DNA]</scope>
    <source>
        <strain evidence="2 3">KQ-3</strain>
    </source>
</reference>
<dbReference type="Gene3D" id="1.10.260.40">
    <property type="entry name" value="lambda repressor-like DNA-binding domains"/>
    <property type="match status" value="1"/>
</dbReference>
<organism evidence="2 3">
    <name type="scientific">Alteribacter keqinensis</name>
    <dbReference type="NCBI Taxonomy" id="2483800"/>
    <lineage>
        <taxon>Bacteria</taxon>
        <taxon>Bacillati</taxon>
        <taxon>Bacillota</taxon>
        <taxon>Bacilli</taxon>
        <taxon>Bacillales</taxon>
        <taxon>Bacillaceae</taxon>
        <taxon>Alteribacter</taxon>
    </lineage>
</organism>
<gene>
    <name evidence="2" type="ORF">EBO34_02195</name>
</gene>
<keyword evidence="3" id="KW-1185">Reference proteome</keyword>
<sequence>MDFGDKIRTLRKDNGYGLNEFAKEIGVSAGYLTGKTSTINIDTLKVLDEKLGLFQHDALFDPSSPFDLKLGRLVGEVKQLHQDQPNAAEYVINNLQIAIQFVRSQT</sequence>
<dbReference type="GO" id="GO:0003677">
    <property type="term" value="F:DNA binding"/>
    <property type="evidence" value="ECO:0007669"/>
    <property type="project" value="InterPro"/>
</dbReference>
<dbReference type="Proteomes" id="UP000278746">
    <property type="component" value="Unassembled WGS sequence"/>
</dbReference>
<evidence type="ECO:0000313" key="3">
    <source>
        <dbReference type="Proteomes" id="UP000278746"/>
    </source>
</evidence>
<protein>
    <submittedName>
        <fullName evidence="2">XRE family transcriptional regulator</fullName>
    </submittedName>
</protein>
<dbReference type="InterPro" id="IPR010982">
    <property type="entry name" value="Lambda_DNA-bd_dom_sf"/>
</dbReference>
<dbReference type="AlphaFoldDB" id="A0A3M7TTE9"/>
<feature type="domain" description="HTH cro/C1-type" evidence="1">
    <location>
        <begin position="7"/>
        <end position="59"/>
    </location>
</feature>
<evidence type="ECO:0000259" key="1">
    <source>
        <dbReference type="PROSITE" id="PS50943"/>
    </source>
</evidence>
<evidence type="ECO:0000313" key="2">
    <source>
        <dbReference type="EMBL" id="RNA68797.1"/>
    </source>
</evidence>
<accession>A0A3M7TTE9</accession>
<dbReference type="OrthoDB" id="2615321at2"/>
<dbReference type="CDD" id="cd00093">
    <property type="entry name" value="HTH_XRE"/>
    <property type="match status" value="1"/>
</dbReference>